<dbReference type="Proteomes" id="UP001157114">
    <property type="component" value="Unassembled WGS sequence"/>
</dbReference>
<evidence type="ECO:0000259" key="1">
    <source>
        <dbReference type="Pfam" id="PF17128"/>
    </source>
</evidence>
<dbReference type="InterPro" id="IPR011013">
    <property type="entry name" value="Gal_mutarotase_sf_dom"/>
</dbReference>
<accession>A0ABQ6G712</accession>
<dbReference type="Gene3D" id="2.70.98.10">
    <property type="match status" value="1"/>
</dbReference>
<dbReference type="SUPFAM" id="SSF74650">
    <property type="entry name" value="Galactose mutarotase-like"/>
    <property type="match status" value="1"/>
</dbReference>
<comment type="caution">
    <text evidence="2">The sequence shown here is derived from an EMBL/GenBank/DDBJ whole genome shotgun (WGS) entry which is preliminary data.</text>
</comment>
<gene>
    <name evidence="2" type="ORF">MU1_06860</name>
</gene>
<evidence type="ECO:0000313" key="3">
    <source>
        <dbReference type="Proteomes" id="UP001157114"/>
    </source>
</evidence>
<sequence length="320" mass="36521">MSITKWSKTEEQGYEVLQGENAFICVRLVPERGGKIISLVNKRTGTEWIHRTERPWTALRNGMNWDDGDQGGWDEMFPTIEACSCPDEPWQDKRFPDHGEVWCMPWTYAIEGESLFLQVEGRQIPYRFGKRISLSGSELLLEYEVENPTRHLFSYLWAAHPLLNIRAGMKLEVPPSLNEIEIAYSHGERLGRLSDLNRFPLAEGRNGETVDLSILEEKDKNAGEKYYFTGKLQEGNVRLTDPMSGESMMYRFAPGEVPYLAIWAHYGAFGDYTFAVEPATGYMDSVHRAHELGKVKQVLPGGTNRWALRVELGISRIKGN</sequence>
<evidence type="ECO:0000313" key="2">
    <source>
        <dbReference type="EMBL" id="GLX66342.1"/>
    </source>
</evidence>
<dbReference type="RefSeq" id="WP_284237036.1">
    <property type="nucleotide sequence ID" value="NZ_BSSQ01000002.1"/>
</dbReference>
<protein>
    <recommendedName>
        <fullName evidence="1">DUF5107 domain-containing protein</fullName>
    </recommendedName>
</protein>
<dbReference type="InterPro" id="IPR033396">
    <property type="entry name" value="DUF5107"/>
</dbReference>
<keyword evidence="3" id="KW-1185">Reference proteome</keyword>
<organism evidence="2 3">
    <name type="scientific">Paenibacillus glycanilyticus</name>
    <dbReference type="NCBI Taxonomy" id="126569"/>
    <lineage>
        <taxon>Bacteria</taxon>
        <taxon>Bacillati</taxon>
        <taxon>Bacillota</taxon>
        <taxon>Bacilli</taxon>
        <taxon>Bacillales</taxon>
        <taxon>Paenibacillaceae</taxon>
        <taxon>Paenibacillus</taxon>
    </lineage>
</organism>
<reference evidence="2 3" key="1">
    <citation type="submission" date="2023-03" db="EMBL/GenBank/DDBJ databases">
        <title>Draft genome sequence of the bacteria which degrade cell wall of Tricholomamatutake.</title>
        <authorList>
            <person name="Konishi Y."/>
            <person name="Fukuta Y."/>
            <person name="Shirasaka N."/>
        </authorList>
    </citation>
    <scope>NUCLEOTIDE SEQUENCE [LARGE SCALE GENOMIC DNA]</scope>
    <source>
        <strain evidence="3">mu1</strain>
    </source>
</reference>
<feature type="domain" description="DUF5107" evidence="1">
    <location>
        <begin position="7"/>
        <end position="53"/>
    </location>
</feature>
<dbReference type="Pfam" id="PF17128">
    <property type="entry name" value="DUF5107"/>
    <property type="match status" value="1"/>
</dbReference>
<dbReference type="EMBL" id="BSSQ01000002">
    <property type="protein sequence ID" value="GLX66342.1"/>
    <property type="molecule type" value="Genomic_DNA"/>
</dbReference>
<dbReference type="InterPro" id="IPR014718">
    <property type="entry name" value="GH-type_carb-bd"/>
</dbReference>
<name>A0ABQ6G712_9BACL</name>
<proteinExistence type="predicted"/>